<proteinExistence type="predicted"/>
<dbReference type="RefSeq" id="WP_123093969.1">
    <property type="nucleotide sequence ID" value="NZ_RIZG01000001.1"/>
</dbReference>
<accession>A0A3M8Q963</accession>
<dbReference type="EMBL" id="RIZG01000001">
    <property type="protein sequence ID" value="RNF52626.1"/>
    <property type="molecule type" value="Genomic_DNA"/>
</dbReference>
<protein>
    <submittedName>
        <fullName evidence="1">Uncharacterized protein</fullName>
    </submittedName>
</protein>
<dbReference type="Proteomes" id="UP000280507">
    <property type="component" value="Unassembled WGS sequence"/>
</dbReference>
<keyword evidence="2" id="KW-1185">Reference proteome</keyword>
<dbReference type="AlphaFoldDB" id="A0A3M8Q963"/>
<reference evidence="1 2" key="1">
    <citation type="journal article" date="2012" name="Int. J. Syst. Evol. Microbiol.">
        <title>Marinomonas hwangdonensis sp. nov., isolated from seawater.</title>
        <authorList>
            <person name="Jung Y.T."/>
            <person name="Oh T.K."/>
            <person name="Yoon J.H."/>
        </authorList>
    </citation>
    <scope>NUCLEOTIDE SEQUENCE [LARGE SCALE GENOMIC DNA]</scope>
    <source>
        <strain evidence="1 2">HDW-15</strain>
    </source>
</reference>
<organism evidence="1 2">
    <name type="scientific">Marinomonas hwangdonensis</name>
    <dbReference type="NCBI Taxonomy" id="1053647"/>
    <lineage>
        <taxon>Bacteria</taxon>
        <taxon>Pseudomonadati</taxon>
        <taxon>Pseudomonadota</taxon>
        <taxon>Gammaproteobacteria</taxon>
        <taxon>Oceanospirillales</taxon>
        <taxon>Oceanospirillaceae</taxon>
        <taxon>Marinomonas</taxon>
    </lineage>
</organism>
<name>A0A3M8Q963_9GAMM</name>
<sequence>MLPQLVTMANQVALNDALRYLEKGYRLYLVYNTTLKHRTAARIIAGHSGYCGYFASHVMMR</sequence>
<evidence type="ECO:0000313" key="1">
    <source>
        <dbReference type="EMBL" id="RNF52626.1"/>
    </source>
</evidence>
<evidence type="ECO:0000313" key="2">
    <source>
        <dbReference type="Proteomes" id="UP000280507"/>
    </source>
</evidence>
<comment type="caution">
    <text evidence="1">The sequence shown here is derived from an EMBL/GenBank/DDBJ whole genome shotgun (WGS) entry which is preliminary data.</text>
</comment>
<gene>
    <name evidence="1" type="ORF">EBI00_00440</name>
</gene>